<dbReference type="AlphaFoldDB" id="A0A0J7L339"/>
<sequence>MRKQGNKERANRYWRNAEENKCGLCGQKVETLEHLIKECNELEKEEEITKWKITQGQEEGSSWMRKIIRKRKEKENQLKSEKI</sequence>
<protein>
    <submittedName>
        <fullName evidence="2">Dead-box atp-dependent rna helicase 51-like protein</fullName>
    </submittedName>
</protein>
<accession>A0A0J7L339</accession>
<organism evidence="2 3">
    <name type="scientific">Lasius niger</name>
    <name type="common">Black garden ant</name>
    <dbReference type="NCBI Taxonomy" id="67767"/>
    <lineage>
        <taxon>Eukaryota</taxon>
        <taxon>Metazoa</taxon>
        <taxon>Ecdysozoa</taxon>
        <taxon>Arthropoda</taxon>
        <taxon>Hexapoda</taxon>
        <taxon>Insecta</taxon>
        <taxon>Pterygota</taxon>
        <taxon>Neoptera</taxon>
        <taxon>Endopterygota</taxon>
        <taxon>Hymenoptera</taxon>
        <taxon>Apocrita</taxon>
        <taxon>Aculeata</taxon>
        <taxon>Formicoidea</taxon>
        <taxon>Formicidae</taxon>
        <taxon>Formicinae</taxon>
        <taxon>Lasius</taxon>
        <taxon>Lasius</taxon>
    </lineage>
</organism>
<comment type="caution">
    <text evidence="2">The sequence shown here is derived from an EMBL/GenBank/DDBJ whole genome shotgun (WGS) entry which is preliminary data.</text>
</comment>
<proteinExistence type="predicted"/>
<keyword evidence="2" id="KW-0347">Helicase</keyword>
<evidence type="ECO:0000256" key="1">
    <source>
        <dbReference type="SAM" id="Coils"/>
    </source>
</evidence>
<evidence type="ECO:0000313" key="3">
    <source>
        <dbReference type="Proteomes" id="UP000036403"/>
    </source>
</evidence>
<dbReference type="EMBL" id="LBMM01001011">
    <property type="protein sequence ID" value="KMQ97071.1"/>
    <property type="molecule type" value="Genomic_DNA"/>
</dbReference>
<name>A0A0J7L339_LASNI</name>
<dbReference type="Proteomes" id="UP000036403">
    <property type="component" value="Unassembled WGS sequence"/>
</dbReference>
<feature type="coiled-coil region" evidence="1">
    <location>
        <begin position="25"/>
        <end position="52"/>
    </location>
</feature>
<keyword evidence="2" id="KW-0378">Hydrolase</keyword>
<reference evidence="2 3" key="1">
    <citation type="submission" date="2015-04" db="EMBL/GenBank/DDBJ databases">
        <title>Lasius niger genome sequencing.</title>
        <authorList>
            <person name="Konorov E.A."/>
            <person name="Nikitin M.A."/>
            <person name="Kirill M.V."/>
            <person name="Chang P."/>
        </authorList>
    </citation>
    <scope>NUCLEOTIDE SEQUENCE [LARGE SCALE GENOMIC DNA]</scope>
    <source>
        <tissue evidence="2">Whole</tissue>
    </source>
</reference>
<keyword evidence="1" id="KW-0175">Coiled coil</keyword>
<keyword evidence="3" id="KW-1185">Reference proteome</keyword>
<keyword evidence="2" id="KW-0067">ATP-binding</keyword>
<dbReference type="PaxDb" id="67767-A0A0J7L339"/>
<dbReference type="GO" id="GO:0004386">
    <property type="term" value="F:helicase activity"/>
    <property type="evidence" value="ECO:0007669"/>
    <property type="project" value="UniProtKB-KW"/>
</dbReference>
<keyword evidence="2" id="KW-0547">Nucleotide-binding</keyword>
<evidence type="ECO:0000313" key="2">
    <source>
        <dbReference type="EMBL" id="KMQ97071.1"/>
    </source>
</evidence>
<gene>
    <name evidence="2" type="ORF">RF55_2614</name>
</gene>